<sequence length="685" mass="75820">MNQALTILETERSVDVRDEYFSIQSSESGRPYATSHAVEVESEQRTKQRMAATDFFVVTNRDEVDEGGTHLKNFEGENFYSSMKKRDCTDEELLFSQKNDDAIRDVQDTFSDCNNGSSLVKTQRGEDWFIVNQPEKSVGTYATRQSSVFSENSNVIQGNSYLQSERKSRNALVDDSFMIQDRPLAVDQPESQWRTDISMVSGLTVAPQREDSILDPLGDKSGMSGNYEPDDLYMVLDRGSGVVPAAAWATEMDYGMDMSFTEADKQHSGTKTDDCSADQPTDGTTTEIKSNGVSETKHSGQDTQSKPLRGSLGKSKTEIISRNKKPPTMSRVTMHKSKFETEEETRKRMEQLVIERQKRIAERSAARGSTPAASKKVPVESKKVANYVKDDKQTSHSATQVTRKLSLQKSGSVSSAVSRLTSSTASLKSTESKKTSSKVNGEVSGTLSPNTVREDNKKSKLNEAKSSKKLNVVTSPLSEVKDKDQTARSKVEVKVELLASQLPMDGVDISEDKKQHKGPSAITMAEQDSIVDVNKIYSEGPTAIRESSFPVCENYGKLDPSQLGNGDVYIATPILHVEKTIGHTSQINGVTTESRVDSLPAETKYALKLDEVLRTENERSLVSTEISEEEMTPNWNESTPPSISELSLDQTHSRRKWTSEESSPTTAKGFKKLLMFGRKKAQVAT</sequence>
<dbReference type="Proteomes" id="UP000631114">
    <property type="component" value="Unassembled WGS sequence"/>
</dbReference>
<evidence type="ECO:0000313" key="2">
    <source>
        <dbReference type="EMBL" id="KAF9587412.1"/>
    </source>
</evidence>
<evidence type="ECO:0000313" key="3">
    <source>
        <dbReference type="Proteomes" id="UP000631114"/>
    </source>
</evidence>
<dbReference type="EMBL" id="JADFTS010000009">
    <property type="protein sequence ID" value="KAF9587412.1"/>
    <property type="molecule type" value="Genomic_DNA"/>
</dbReference>
<feature type="region of interest" description="Disordered" evidence="1">
    <location>
        <begin position="360"/>
        <end position="470"/>
    </location>
</feature>
<evidence type="ECO:0008006" key="4">
    <source>
        <dbReference type="Google" id="ProtNLM"/>
    </source>
</evidence>
<feature type="compositionally biased region" description="Polar residues" evidence="1">
    <location>
        <begin position="278"/>
        <end position="294"/>
    </location>
</feature>
<dbReference type="PANTHER" id="PTHR31008:SF0">
    <property type="entry name" value="CSL1"/>
    <property type="match status" value="1"/>
</dbReference>
<accession>A0A835GWY8</accession>
<proteinExistence type="predicted"/>
<reference evidence="2 3" key="1">
    <citation type="submission" date="2020-10" db="EMBL/GenBank/DDBJ databases">
        <title>The Coptis chinensis genome and diversification of protoberbering-type alkaloids.</title>
        <authorList>
            <person name="Wang B."/>
            <person name="Shu S."/>
            <person name="Song C."/>
            <person name="Liu Y."/>
        </authorList>
    </citation>
    <scope>NUCLEOTIDE SEQUENCE [LARGE SCALE GENOMIC DNA]</scope>
    <source>
        <strain evidence="2">HL-2020</strain>
        <tissue evidence="2">Leaf</tissue>
    </source>
</reference>
<feature type="compositionally biased region" description="Low complexity" evidence="1">
    <location>
        <begin position="404"/>
        <end position="429"/>
    </location>
</feature>
<feature type="compositionally biased region" description="Basic and acidic residues" evidence="1">
    <location>
        <begin position="377"/>
        <end position="394"/>
    </location>
</feature>
<feature type="compositionally biased region" description="Basic and acidic residues" evidence="1">
    <location>
        <begin position="452"/>
        <end position="466"/>
    </location>
</feature>
<feature type="region of interest" description="Disordered" evidence="1">
    <location>
        <begin position="620"/>
        <end position="669"/>
    </location>
</feature>
<feature type="compositionally biased region" description="Basic and acidic residues" evidence="1">
    <location>
        <begin position="265"/>
        <end position="274"/>
    </location>
</feature>
<gene>
    <name evidence="2" type="ORF">IFM89_002141</name>
</gene>
<dbReference type="OrthoDB" id="2020180at2759"/>
<dbReference type="AlphaFoldDB" id="A0A835GWY8"/>
<name>A0A835GWY8_9MAGN</name>
<evidence type="ECO:0000256" key="1">
    <source>
        <dbReference type="SAM" id="MobiDB-lite"/>
    </source>
</evidence>
<protein>
    <recommendedName>
        <fullName evidence="4">COP1-interacting protein 7</fullName>
    </recommendedName>
</protein>
<keyword evidence="3" id="KW-1185">Reference proteome</keyword>
<comment type="caution">
    <text evidence="2">The sequence shown here is derived from an EMBL/GenBank/DDBJ whole genome shotgun (WGS) entry which is preliminary data.</text>
</comment>
<feature type="compositionally biased region" description="Polar residues" evidence="1">
    <location>
        <begin position="633"/>
        <end position="650"/>
    </location>
</feature>
<dbReference type="PANTHER" id="PTHR31008">
    <property type="entry name" value="COP1-INTERACTING PROTEIN-RELATED"/>
    <property type="match status" value="1"/>
</dbReference>
<feature type="region of interest" description="Disordered" evidence="1">
    <location>
        <begin position="265"/>
        <end position="332"/>
    </location>
</feature>
<organism evidence="2 3">
    <name type="scientific">Coptis chinensis</name>
    <dbReference type="NCBI Taxonomy" id="261450"/>
    <lineage>
        <taxon>Eukaryota</taxon>
        <taxon>Viridiplantae</taxon>
        <taxon>Streptophyta</taxon>
        <taxon>Embryophyta</taxon>
        <taxon>Tracheophyta</taxon>
        <taxon>Spermatophyta</taxon>
        <taxon>Magnoliopsida</taxon>
        <taxon>Ranunculales</taxon>
        <taxon>Ranunculaceae</taxon>
        <taxon>Coptidoideae</taxon>
        <taxon>Coptis</taxon>
    </lineage>
</organism>